<dbReference type="PANTHER" id="PTHR34298">
    <property type="entry name" value="SEGREGATION AND CONDENSATION PROTEIN B"/>
    <property type="match status" value="1"/>
</dbReference>
<reference evidence="6" key="1">
    <citation type="journal article" date="2020" name="J. ISSAAS">
        <title>Lactobacilli and other gastrointestinal microbiota of Peromyscus leucopus, reservoir host for agents of Lyme disease and other zoonoses in North America.</title>
        <authorList>
            <person name="Milovic A."/>
            <person name="Bassam K."/>
            <person name="Shao H."/>
            <person name="Chatzistamou I."/>
            <person name="Tufts D.M."/>
            <person name="Diuk-Wasser M."/>
            <person name="Barbour A.G."/>
        </authorList>
    </citation>
    <scope>NUCLEOTIDE SEQUENCE</scope>
    <source>
        <strain evidence="6">LL85</strain>
    </source>
</reference>
<name>A0A6G9HGT2_9MOLU</name>
<dbReference type="GO" id="GO:0005737">
    <property type="term" value="C:cytoplasm"/>
    <property type="evidence" value="ECO:0007669"/>
    <property type="project" value="UniProtKB-SubCell"/>
</dbReference>
<dbReference type="Pfam" id="PF04079">
    <property type="entry name" value="SMC_ScpB"/>
    <property type="match status" value="1"/>
</dbReference>
<evidence type="ECO:0000256" key="1">
    <source>
        <dbReference type="ARBA" id="ARBA00022490"/>
    </source>
</evidence>
<dbReference type="GO" id="GO:0051301">
    <property type="term" value="P:cell division"/>
    <property type="evidence" value="ECO:0007669"/>
    <property type="project" value="UniProtKB-KW"/>
</dbReference>
<evidence type="ECO:0000313" key="6">
    <source>
        <dbReference type="EMBL" id="QIQ09904.1"/>
    </source>
</evidence>
<evidence type="ECO:0000256" key="5">
    <source>
        <dbReference type="HAMAP-Rule" id="MF_01804"/>
    </source>
</evidence>
<dbReference type="InterPro" id="IPR036390">
    <property type="entry name" value="WH_DNA-bd_sf"/>
</dbReference>
<gene>
    <name evidence="5 6" type="primary">scpB</name>
    <name evidence="6" type="ORF">PlMoll_0670</name>
</gene>
<comment type="subunit">
    <text evidence="5">Homodimer. Homodimerization may be required to stabilize the binding of ScpA to the Smc head domains. Component of a cohesin-like complex composed of ScpA, ScpB and the Smc homodimer, in which ScpA and ScpB bind to the head domain of Smc. The presence of the three proteins is required for the association of the complex with DNA.</text>
</comment>
<dbReference type="NCBIfam" id="TIGR00281">
    <property type="entry name" value="SMC-Scp complex subunit ScpB"/>
    <property type="match status" value="1"/>
</dbReference>
<proteinExistence type="inferred from homology"/>
<keyword evidence="2 5" id="KW-0132">Cell division</keyword>
<dbReference type="PIRSF" id="PIRSF019345">
    <property type="entry name" value="ScpB"/>
    <property type="match status" value="1"/>
</dbReference>
<protein>
    <recommendedName>
        <fullName evidence="5">Segregation and condensation protein B</fullName>
    </recommendedName>
</protein>
<sequence>MNNKSIIESILYTSGNDGVDINTFKKVLGIESEEIIKLINELKTKYESDQDSGLLIKKYGNSFYLLSKEDNNQHIAKAMNYASKNPLTPAMMEVLAIIAYNNPCTSTKIEKIRGVDSKNAISKLIALNLVKEAGRDTTPGCPYLYKTTQEFLNLFGIKALSNLPKLKDSDQSLLEETDVDFFNSNRIEEE</sequence>
<dbReference type="PANTHER" id="PTHR34298:SF2">
    <property type="entry name" value="SEGREGATION AND CONDENSATION PROTEIN B"/>
    <property type="match status" value="1"/>
</dbReference>
<dbReference type="HAMAP" id="MF_01804">
    <property type="entry name" value="ScpB"/>
    <property type="match status" value="1"/>
</dbReference>
<keyword evidence="4 5" id="KW-0131">Cell cycle</keyword>
<dbReference type="SUPFAM" id="SSF46785">
    <property type="entry name" value="Winged helix' DNA-binding domain"/>
    <property type="match status" value="2"/>
</dbReference>
<dbReference type="EMBL" id="MN991199">
    <property type="protein sequence ID" value="QIQ09904.1"/>
    <property type="molecule type" value="Genomic_DNA"/>
</dbReference>
<dbReference type="Gene3D" id="1.10.10.10">
    <property type="entry name" value="Winged helix-like DNA-binding domain superfamily/Winged helix DNA-binding domain"/>
    <property type="match status" value="2"/>
</dbReference>
<evidence type="ECO:0000256" key="4">
    <source>
        <dbReference type="ARBA" id="ARBA00023306"/>
    </source>
</evidence>
<accession>A0A6G9HGT2</accession>
<dbReference type="InterPro" id="IPR005234">
    <property type="entry name" value="ScpB_csome_segregation"/>
</dbReference>
<comment type="subcellular location">
    <subcellularLocation>
        <location evidence="5">Cytoplasm</location>
    </subcellularLocation>
    <text evidence="5">Associated with two foci at the outer edges of the nucleoid region in young cells, and at four foci within both cell halves in older cells.</text>
</comment>
<dbReference type="GO" id="GO:0051304">
    <property type="term" value="P:chromosome separation"/>
    <property type="evidence" value="ECO:0007669"/>
    <property type="project" value="InterPro"/>
</dbReference>
<dbReference type="GO" id="GO:0006260">
    <property type="term" value="P:DNA replication"/>
    <property type="evidence" value="ECO:0007669"/>
    <property type="project" value="UniProtKB-UniRule"/>
</dbReference>
<evidence type="ECO:0000256" key="2">
    <source>
        <dbReference type="ARBA" id="ARBA00022618"/>
    </source>
</evidence>
<keyword evidence="1 5" id="KW-0963">Cytoplasm</keyword>
<comment type="similarity">
    <text evidence="5">Belongs to the ScpB family.</text>
</comment>
<dbReference type="AlphaFoldDB" id="A0A6G9HGT2"/>
<dbReference type="InterPro" id="IPR036388">
    <property type="entry name" value="WH-like_DNA-bd_sf"/>
</dbReference>
<keyword evidence="3 5" id="KW-0159">Chromosome partition</keyword>
<comment type="function">
    <text evidence="5">Participates in chromosomal partition during cell division. May act via the formation of a condensin-like complex containing Smc and ScpA that pull DNA away from mid-cell into both cell halves.</text>
</comment>
<evidence type="ECO:0000256" key="3">
    <source>
        <dbReference type="ARBA" id="ARBA00022829"/>
    </source>
</evidence>
<organism evidence="6">
    <name type="scientific">uncultured Mycoplasmataceae bacterium</name>
    <dbReference type="NCBI Taxonomy" id="300027"/>
    <lineage>
        <taxon>Bacteria</taxon>
        <taxon>Bacillati</taxon>
        <taxon>Mycoplasmatota</taxon>
        <taxon>Mollicutes</taxon>
        <taxon>Mycoplasmataceae</taxon>
        <taxon>environmental samples</taxon>
    </lineage>
</organism>